<gene>
    <name evidence="2" type="ORF">ACFFQA_08560</name>
</gene>
<dbReference type="Pfam" id="PF03781">
    <property type="entry name" value="FGE-sulfatase"/>
    <property type="match status" value="1"/>
</dbReference>
<evidence type="ECO:0000259" key="1">
    <source>
        <dbReference type="Pfam" id="PF03781"/>
    </source>
</evidence>
<dbReference type="Gene3D" id="3.90.1580.10">
    <property type="entry name" value="paralog of FGE (formylglycine-generating enzyme)"/>
    <property type="match status" value="1"/>
</dbReference>
<dbReference type="InterPro" id="IPR051043">
    <property type="entry name" value="Sulfatase_Mod_Factor_Kinase"/>
</dbReference>
<name>A0ABV5ZWF4_9PSEU</name>
<dbReference type="PANTHER" id="PTHR23150">
    <property type="entry name" value="SULFATASE MODIFYING FACTOR 1, 2"/>
    <property type="match status" value="1"/>
</dbReference>
<dbReference type="InterPro" id="IPR005532">
    <property type="entry name" value="SUMF_dom"/>
</dbReference>
<dbReference type="SUPFAM" id="SSF56436">
    <property type="entry name" value="C-type lectin-like"/>
    <property type="match status" value="1"/>
</dbReference>
<evidence type="ECO:0000313" key="3">
    <source>
        <dbReference type="Proteomes" id="UP001589693"/>
    </source>
</evidence>
<dbReference type="RefSeq" id="WP_377851145.1">
    <property type="nucleotide sequence ID" value="NZ_JBHLZU010000006.1"/>
</dbReference>
<feature type="domain" description="Sulfatase-modifying factor enzyme-like" evidence="1">
    <location>
        <begin position="300"/>
        <end position="395"/>
    </location>
</feature>
<dbReference type="EMBL" id="JBHLZU010000006">
    <property type="protein sequence ID" value="MFB9903989.1"/>
    <property type="molecule type" value="Genomic_DNA"/>
</dbReference>
<accession>A0ABV5ZWF4</accession>
<comment type="caution">
    <text evidence="2">The sequence shown here is derived from an EMBL/GenBank/DDBJ whole genome shotgun (WGS) entry which is preliminary data.</text>
</comment>
<dbReference type="PANTHER" id="PTHR23150:SF19">
    <property type="entry name" value="FORMYLGLYCINE-GENERATING ENZYME"/>
    <property type="match status" value="1"/>
</dbReference>
<dbReference type="InterPro" id="IPR042095">
    <property type="entry name" value="SUMF_sf"/>
</dbReference>
<dbReference type="Proteomes" id="UP001589693">
    <property type="component" value="Unassembled WGS sequence"/>
</dbReference>
<organism evidence="2 3">
    <name type="scientific">Allokutzneria oryzae</name>
    <dbReference type="NCBI Taxonomy" id="1378989"/>
    <lineage>
        <taxon>Bacteria</taxon>
        <taxon>Bacillati</taxon>
        <taxon>Actinomycetota</taxon>
        <taxon>Actinomycetes</taxon>
        <taxon>Pseudonocardiales</taxon>
        <taxon>Pseudonocardiaceae</taxon>
        <taxon>Allokutzneria</taxon>
    </lineage>
</organism>
<protein>
    <submittedName>
        <fullName evidence="2">Formylglycine-generating enzyme family protein</fullName>
    </submittedName>
</protein>
<keyword evidence="3" id="KW-1185">Reference proteome</keyword>
<sequence>MKAQPRPQELPTRVPLGIDADLSTLDSAKMLAAPAGPRDWTAWWEALLRWGSDARRRRGCDGGLREESRWATDAVAWLWDELLNDHESRSFTVDRCPDEVIVLRNAYLGLDEREQFDFFTEVPELPQVVAAYHARGARVVVPWGTGTRDRATALVSLLGADGVFLDAQRQGESELIDAVGTARLGAVFETESAVSTDRIPGVVELGDVATEFTALLNQERAEALRGNGDTTRVMRNVTVIPQRTSARRTVPDGMVAVAAVARTLTVRYRLREQGRPGQPPFVDEWKPLPSELHSMRSEEKRVELGPFAIDRAEISNAEFARFVAETRHEPRCRHGAWDQWPPEEPAVHVDLDDAKAYARWAGLRLPTAEEWQVAAEAGVLERREPLVWNWTGSLSTDGRSRSVVLKGGAAYAAAGSEWYVEGGPREPSYSLSLPVPGAALACVSTAGFRCAVDLTETKEGAR</sequence>
<reference evidence="2 3" key="1">
    <citation type="submission" date="2024-09" db="EMBL/GenBank/DDBJ databases">
        <authorList>
            <person name="Sun Q."/>
            <person name="Mori K."/>
        </authorList>
    </citation>
    <scope>NUCLEOTIDE SEQUENCE [LARGE SCALE GENOMIC DNA]</scope>
    <source>
        <strain evidence="2 3">TBRC 7907</strain>
    </source>
</reference>
<proteinExistence type="predicted"/>
<evidence type="ECO:0000313" key="2">
    <source>
        <dbReference type="EMBL" id="MFB9903989.1"/>
    </source>
</evidence>
<dbReference type="InterPro" id="IPR016187">
    <property type="entry name" value="CTDL_fold"/>
</dbReference>